<dbReference type="Proteomes" id="UP000499080">
    <property type="component" value="Unassembled WGS sequence"/>
</dbReference>
<proteinExistence type="predicted"/>
<feature type="compositionally biased region" description="Basic and acidic residues" evidence="1">
    <location>
        <begin position="60"/>
        <end position="71"/>
    </location>
</feature>
<name>A0A4Y2RF41_ARAVE</name>
<dbReference type="EMBL" id="BGPR01016869">
    <property type="protein sequence ID" value="GBN74377.1"/>
    <property type="molecule type" value="Genomic_DNA"/>
</dbReference>
<organism evidence="2 3">
    <name type="scientific">Araneus ventricosus</name>
    <name type="common">Orbweaver spider</name>
    <name type="synonym">Epeira ventricosa</name>
    <dbReference type="NCBI Taxonomy" id="182803"/>
    <lineage>
        <taxon>Eukaryota</taxon>
        <taxon>Metazoa</taxon>
        <taxon>Ecdysozoa</taxon>
        <taxon>Arthropoda</taxon>
        <taxon>Chelicerata</taxon>
        <taxon>Arachnida</taxon>
        <taxon>Araneae</taxon>
        <taxon>Araneomorphae</taxon>
        <taxon>Entelegynae</taxon>
        <taxon>Araneoidea</taxon>
        <taxon>Araneidae</taxon>
        <taxon>Araneus</taxon>
    </lineage>
</organism>
<feature type="region of interest" description="Disordered" evidence="1">
    <location>
        <begin position="60"/>
        <end position="81"/>
    </location>
</feature>
<evidence type="ECO:0000313" key="3">
    <source>
        <dbReference type="Proteomes" id="UP000499080"/>
    </source>
</evidence>
<keyword evidence="3" id="KW-1185">Reference proteome</keyword>
<accession>A0A4Y2RF41</accession>
<sequence length="285" mass="32269">MGGHAYGRKLLITRSSTNVERSRHFTSAATCGGVPSCTKVEIRVLLLHYGAWQFIEESKTEPAETSEDSKPRVPGTSETSKVASAKQVLSWREEYNLKLRKDRSYTLIYQSLSPEFKPLISQTTDGAEAWRILKKHFEPTTRARISDDSKLPAEYQSIVHTIYQWTDAEFQPDKIESELLLEENRLRLTRKDLEIVSSIAFSNEMHRKEAAIDLCAMDCVDLIKWENVTQPPPTERFSDDMIAEAILNPAIIQEAILPTIKVFSCHPQATERIVKVVTEAAAAVF</sequence>
<comment type="caution">
    <text evidence="2">The sequence shown here is derived from an EMBL/GenBank/DDBJ whole genome shotgun (WGS) entry which is preliminary data.</text>
</comment>
<dbReference type="AlphaFoldDB" id="A0A4Y2RF41"/>
<reference evidence="2 3" key="1">
    <citation type="journal article" date="2019" name="Sci. Rep.">
        <title>Orb-weaving spider Araneus ventricosus genome elucidates the spidroin gene catalogue.</title>
        <authorList>
            <person name="Kono N."/>
            <person name="Nakamura H."/>
            <person name="Ohtoshi R."/>
            <person name="Moran D.A.P."/>
            <person name="Shinohara A."/>
            <person name="Yoshida Y."/>
            <person name="Fujiwara M."/>
            <person name="Mori M."/>
            <person name="Tomita M."/>
            <person name="Arakawa K."/>
        </authorList>
    </citation>
    <scope>NUCLEOTIDE SEQUENCE [LARGE SCALE GENOMIC DNA]</scope>
</reference>
<evidence type="ECO:0000256" key="1">
    <source>
        <dbReference type="SAM" id="MobiDB-lite"/>
    </source>
</evidence>
<evidence type="ECO:0000313" key="2">
    <source>
        <dbReference type="EMBL" id="GBN74377.1"/>
    </source>
</evidence>
<gene>
    <name evidence="2" type="ORF">AVEN_73752_1</name>
</gene>
<protein>
    <submittedName>
        <fullName evidence="2">Uncharacterized protein</fullName>
    </submittedName>
</protein>
<dbReference type="OrthoDB" id="6617942at2759"/>